<evidence type="ECO:0000313" key="3">
    <source>
        <dbReference type="Proteomes" id="UP000323994"/>
    </source>
</evidence>
<organism evidence="2 3">
    <name type="scientific">Dyadobacter flavalbus</name>
    <dbReference type="NCBI Taxonomy" id="2579942"/>
    <lineage>
        <taxon>Bacteria</taxon>
        <taxon>Pseudomonadati</taxon>
        <taxon>Bacteroidota</taxon>
        <taxon>Cytophagia</taxon>
        <taxon>Cytophagales</taxon>
        <taxon>Spirosomataceae</taxon>
        <taxon>Dyadobacter</taxon>
    </lineage>
</organism>
<protein>
    <submittedName>
        <fullName evidence="2">Uncharacterized protein</fullName>
    </submittedName>
</protein>
<feature type="compositionally biased region" description="Basic and acidic residues" evidence="1">
    <location>
        <begin position="1"/>
        <end position="16"/>
    </location>
</feature>
<evidence type="ECO:0000256" key="1">
    <source>
        <dbReference type="SAM" id="MobiDB-lite"/>
    </source>
</evidence>
<sequence>MGSAEDGNKIRVHENQKSTLPNKRMDCTKEESTQAVKEAENLVKTVRVYSGNKTLMSLKKILYTLNIHFVIQDIWKNG</sequence>
<feature type="region of interest" description="Disordered" evidence="1">
    <location>
        <begin position="1"/>
        <end position="21"/>
    </location>
</feature>
<gene>
    <name evidence="2" type="ORF">FEM33_19835</name>
</gene>
<comment type="caution">
    <text evidence="2">The sequence shown here is derived from an EMBL/GenBank/DDBJ whole genome shotgun (WGS) entry which is preliminary data.</text>
</comment>
<dbReference type="EMBL" id="VBSN01000059">
    <property type="protein sequence ID" value="KAA6436975.1"/>
    <property type="molecule type" value="Genomic_DNA"/>
</dbReference>
<dbReference type="AlphaFoldDB" id="A0A5M8QLG6"/>
<name>A0A5M8QLG6_9BACT</name>
<proteinExistence type="predicted"/>
<dbReference type="RefSeq" id="WP_139013734.1">
    <property type="nucleotide sequence ID" value="NZ_VBSN01000059.1"/>
</dbReference>
<reference evidence="2 3" key="1">
    <citation type="submission" date="2019-05" db="EMBL/GenBank/DDBJ databases">
        <authorList>
            <person name="Qu J.-H."/>
        </authorList>
    </citation>
    <scope>NUCLEOTIDE SEQUENCE [LARGE SCALE GENOMIC DNA]</scope>
    <source>
        <strain evidence="2 3">NS28</strain>
    </source>
</reference>
<accession>A0A5M8QLG6</accession>
<evidence type="ECO:0000313" key="2">
    <source>
        <dbReference type="EMBL" id="KAA6436975.1"/>
    </source>
</evidence>
<keyword evidence="3" id="KW-1185">Reference proteome</keyword>
<dbReference type="Proteomes" id="UP000323994">
    <property type="component" value="Unassembled WGS sequence"/>
</dbReference>